<sequence>MVGMGMHLEEGVREGRLSKGNAPAGSSKRYGSNFPRKKESEVSMVTHGRPPSGYLVYSHVAAVSPNPQKPHYPPQTPQRPPSHYPPLYQPSYLQQPQIRPPAPQQPFN</sequence>
<evidence type="ECO:0000256" key="1">
    <source>
        <dbReference type="SAM" id="MobiDB-lite"/>
    </source>
</evidence>
<protein>
    <submittedName>
        <fullName evidence="2">Uncharacterized protein</fullName>
    </submittedName>
</protein>
<feature type="non-terminal residue" evidence="2">
    <location>
        <position position="108"/>
    </location>
</feature>
<evidence type="ECO:0000313" key="3">
    <source>
        <dbReference type="Proteomes" id="UP000265520"/>
    </source>
</evidence>
<feature type="compositionally biased region" description="Basic and acidic residues" evidence="1">
    <location>
        <begin position="7"/>
        <end position="17"/>
    </location>
</feature>
<accession>A0A392RPM2</accession>
<evidence type="ECO:0000313" key="2">
    <source>
        <dbReference type="EMBL" id="MCI38563.1"/>
    </source>
</evidence>
<feature type="compositionally biased region" description="Pro residues" evidence="1">
    <location>
        <begin position="67"/>
        <end position="88"/>
    </location>
</feature>
<name>A0A392RPM2_9FABA</name>
<organism evidence="2 3">
    <name type="scientific">Trifolium medium</name>
    <dbReference type="NCBI Taxonomy" id="97028"/>
    <lineage>
        <taxon>Eukaryota</taxon>
        <taxon>Viridiplantae</taxon>
        <taxon>Streptophyta</taxon>
        <taxon>Embryophyta</taxon>
        <taxon>Tracheophyta</taxon>
        <taxon>Spermatophyta</taxon>
        <taxon>Magnoliopsida</taxon>
        <taxon>eudicotyledons</taxon>
        <taxon>Gunneridae</taxon>
        <taxon>Pentapetalae</taxon>
        <taxon>rosids</taxon>
        <taxon>fabids</taxon>
        <taxon>Fabales</taxon>
        <taxon>Fabaceae</taxon>
        <taxon>Papilionoideae</taxon>
        <taxon>50 kb inversion clade</taxon>
        <taxon>NPAAA clade</taxon>
        <taxon>Hologalegina</taxon>
        <taxon>IRL clade</taxon>
        <taxon>Trifolieae</taxon>
        <taxon>Trifolium</taxon>
    </lineage>
</organism>
<comment type="caution">
    <text evidence="2">The sequence shown here is derived from an EMBL/GenBank/DDBJ whole genome shotgun (WGS) entry which is preliminary data.</text>
</comment>
<feature type="compositionally biased region" description="Pro residues" evidence="1">
    <location>
        <begin position="98"/>
        <end position="108"/>
    </location>
</feature>
<dbReference type="EMBL" id="LXQA010257161">
    <property type="protein sequence ID" value="MCI38563.1"/>
    <property type="molecule type" value="Genomic_DNA"/>
</dbReference>
<keyword evidence="3" id="KW-1185">Reference proteome</keyword>
<proteinExistence type="predicted"/>
<dbReference type="AlphaFoldDB" id="A0A392RPM2"/>
<dbReference type="Proteomes" id="UP000265520">
    <property type="component" value="Unassembled WGS sequence"/>
</dbReference>
<reference evidence="2 3" key="1">
    <citation type="journal article" date="2018" name="Front. Plant Sci.">
        <title>Red Clover (Trifolium pratense) and Zigzag Clover (T. medium) - A Picture of Genomic Similarities and Differences.</title>
        <authorList>
            <person name="Dluhosova J."/>
            <person name="Istvanek J."/>
            <person name="Nedelnik J."/>
            <person name="Repkova J."/>
        </authorList>
    </citation>
    <scope>NUCLEOTIDE SEQUENCE [LARGE SCALE GENOMIC DNA]</scope>
    <source>
        <strain evidence="3">cv. 10/8</strain>
        <tissue evidence="2">Leaf</tissue>
    </source>
</reference>
<feature type="region of interest" description="Disordered" evidence="1">
    <location>
        <begin position="1"/>
        <end position="108"/>
    </location>
</feature>